<accession>A0ABR1IYJ0</accession>
<proteinExistence type="predicted"/>
<dbReference type="EMBL" id="JBANRG010000064">
    <property type="protein sequence ID" value="KAK7441170.1"/>
    <property type="molecule type" value="Genomic_DNA"/>
</dbReference>
<reference evidence="1 2" key="1">
    <citation type="submission" date="2024-01" db="EMBL/GenBank/DDBJ databases">
        <title>A draft genome for the cacao thread blight pathogen Marasmiellus scandens.</title>
        <authorList>
            <person name="Baruah I.K."/>
            <person name="Leung J."/>
            <person name="Bukari Y."/>
            <person name="Amoako-Attah I."/>
            <person name="Meinhardt L.W."/>
            <person name="Bailey B.A."/>
            <person name="Cohen S.P."/>
        </authorList>
    </citation>
    <scope>NUCLEOTIDE SEQUENCE [LARGE SCALE GENOMIC DNA]</scope>
    <source>
        <strain evidence="1 2">GH-19</strain>
    </source>
</reference>
<organism evidence="1 2">
    <name type="scientific">Marasmiellus scandens</name>
    <dbReference type="NCBI Taxonomy" id="2682957"/>
    <lineage>
        <taxon>Eukaryota</taxon>
        <taxon>Fungi</taxon>
        <taxon>Dikarya</taxon>
        <taxon>Basidiomycota</taxon>
        <taxon>Agaricomycotina</taxon>
        <taxon>Agaricomycetes</taxon>
        <taxon>Agaricomycetidae</taxon>
        <taxon>Agaricales</taxon>
        <taxon>Marasmiineae</taxon>
        <taxon>Omphalotaceae</taxon>
        <taxon>Marasmiellus</taxon>
    </lineage>
</organism>
<comment type="caution">
    <text evidence="1">The sequence shown here is derived from an EMBL/GenBank/DDBJ whole genome shotgun (WGS) entry which is preliminary data.</text>
</comment>
<name>A0ABR1IYJ0_9AGAR</name>
<protein>
    <submittedName>
        <fullName evidence="1">Uncharacterized protein</fullName>
    </submittedName>
</protein>
<dbReference type="Proteomes" id="UP001498398">
    <property type="component" value="Unassembled WGS sequence"/>
</dbReference>
<evidence type="ECO:0000313" key="2">
    <source>
        <dbReference type="Proteomes" id="UP001498398"/>
    </source>
</evidence>
<evidence type="ECO:0000313" key="1">
    <source>
        <dbReference type="EMBL" id="KAK7441170.1"/>
    </source>
</evidence>
<keyword evidence="2" id="KW-1185">Reference proteome</keyword>
<gene>
    <name evidence="1" type="ORF">VKT23_016651</name>
</gene>
<sequence>MMMRVCDKEQSLGALLNALAVRPCLPSTPPRRHIAKALVGLRNLSLFSWTNIPPPSLSALRPIDPQRLHAALFRSSMINATAASLACISHPGEAEHHILSIQSPPFFSTVFVANMNKFYGCRIWMYYPVYDPSSANGTVSPLYDVMGKLKRVRSINR</sequence>